<evidence type="ECO:0000313" key="4">
    <source>
        <dbReference type="EMBL" id="SKB49275.1"/>
    </source>
</evidence>
<dbReference type="AlphaFoldDB" id="A0A1T5BQ57"/>
<dbReference type="Gene3D" id="2.60.120.1440">
    <property type="match status" value="1"/>
</dbReference>
<dbReference type="GO" id="GO:0016989">
    <property type="term" value="F:sigma factor antagonist activity"/>
    <property type="evidence" value="ECO:0007669"/>
    <property type="project" value="TreeGrafter"/>
</dbReference>
<evidence type="ECO:0000313" key="5">
    <source>
        <dbReference type="Proteomes" id="UP000190541"/>
    </source>
</evidence>
<dbReference type="InterPro" id="IPR006860">
    <property type="entry name" value="FecR"/>
</dbReference>
<sequence>MRTGKDIEQLLVRRLQGIATDTENQQIEQWADEDVQHRATLARLDSEETLREDLRTLLFLVDTEAGVVRLKRMNEHIRRSIARRPKRRLNKWLPYVAAMVIAAATLAWWFLEKQPGHTRSDIVRAENIQPGGNRATLTLTDGRTITLDETQHGIIFRDQNISYTDGSRLLDQYEAAPTGHTGPPYAILTTPRGGTYQIVLQDGTQIWLNASSSLRYPTAFDRNERVVEIAGEGYFVVAEDSRPFKVISGRQTINVLGTEFNISAYPDEPETKTTLVKGKVQVGLDNSRINHAHAPFTLRPGQQGIVDTSSVRVEWVDVSQHTAWKDGFFYFDGDSPQEAFAQLARWYDIEVVYRNDLHTIEFYGKIERNMSLGAFLSILEEAGLDFEVIAKKSGLQLVVGTE</sequence>
<feature type="transmembrane region" description="Helical" evidence="1">
    <location>
        <begin position="92"/>
        <end position="111"/>
    </location>
</feature>
<dbReference type="PANTHER" id="PTHR30273:SF2">
    <property type="entry name" value="PROTEIN FECR"/>
    <property type="match status" value="1"/>
</dbReference>
<dbReference type="STRING" id="623280.SAMN05660226_01643"/>
<accession>A0A1T5BQ57</accession>
<dbReference type="InterPro" id="IPR032508">
    <property type="entry name" value="FecR_C"/>
</dbReference>
<dbReference type="RefSeq" id="WP_079716322.1">
    <property type="nucleotide sequence ID" value="NZ_FUYS01000003.1"/>
</dbReference>
<organism evidence="4 5">
    <name type="scientific">Parapedobacter luteus</name>
    <dbReference type="NCBI Taxonomy" id="623280"/>
    <lineage>
        <taxon>Bacteria</taxon>
        <taxon>Pseudomonadati</taxon>
        <taxon>Bacteroidota</taxon>
        <taxon>Sphingobacteriia</taxon>
        <taxon>Sphingobacteriales</taxon>
        <taxon>Sphingobacteriaceae</taxon>
        <taxon>Parapedobacter</taxon>
    </lineage>
</organism>
<dbReference type="EMBL" id="FUYS01000003">
    <property type="protein sequence ID" value="SKB49275.1"/>
    <property type="molecule type" value="Genomic_DNA"/>
</dbReference>
<dbReference type="Gene3D" id="3.55.50.30">
    <property type="match status" value="1"/>
</dbReference>
<feature type="domain" description="FecR protein" evidence="2">
    <location>
        <begin position="188"/>
        <end position="281"/>
    </location>
</feature>
<evidence type="ECO:0000259" key="2">
    <source>
        <dbReference type="Pfam" id="PF04773"/>
    </source>
</evidence>
<dbReference type="OrthoDB" id="1099963at2"/>
<reference evidence="4 5" key="1">
    <citation type="submission" date="2017-02" db="EMBL/GenBank/DDBJ databases">
        <authorList>
            <person name="Peterson S.W."/>
        </authorList>
    </citation>
    <scope>NUCLEOTIDE SEQUENCE [LARGE SCALE GENOMIC DNA]</scope>
    <source>
        <strain evidence="4 5">DSM 22899</strain>
    </source>
</reference>
<evidence type="ECO:0000259" key="3">
    <source>
        <dbReference type="Pfam" id="PF16344"/>
    </source>
</evidence>
<dbReference type="PANTHER" id="PTHR30273">
    <property type="entry name" value="PERIPLASMIC SIGNAL SENSOR AND SIGMA FACTOR ACTIVATOR FECR-RELATED"/>
    <property type="match status" value="1"/>
</dbReference>
<keyword evidence="5" id="KW-1185">Reference proteome</keyword>
<name>A0A1T5BQ57_9SPHI</name>
<dbReference type="Proteomes" id="UP000190541">
    <property type="component" value="Unassembled WGS sequence"/>
</dbReference>
<protein>
    <submittedName>
        <fullName evidence="4">FecR family protein</fullName>
    </submittedName>
</protein>
<gene>
    <name evidence="4" type="ORF">SAMN05660226_01643</name>
</gene>
<feature type="domain" description="Protein FecR C-terminal" evidence="3">
    <location>
        <begin position="329"/>
        <end position="388"/>
    </location>
</feature>
<keyword evidence="1" id="KW-1133">Transmembrane helix</keyword>
<dbReference type="Pfam" id="PF16344">
    <property type="entry name" value="FecR_C"/>
    <property type="match status" value="1"/>
</dbReference>
<evidence type="ECO:0000256" key="1">
    <source>
        <dbReference type="SAM" id="Phobius"/>
    </source>
</evidence>
<dbReference type="InterPro" id="IPR012373">
    <property type="entry name" value="Ferrdict_sens_TM"/>
</dbReference>
<keyword evidence="1" id="KW-0472">Membrane</keyword>
<keyword evidence="1" id="KW-0812">Transmembrane</keyword>
<dbReference type="Pfam" id="PF04773">
    <property type="entry name" value="FecR"/>
    <property type="match status" value="1"/>
</dbReference>
<proteinExistence type="predicted"/>